<feature type="compositionally biased region" description="Polar residues" evidence="3">
    <location>
        <begin position="1"/>
        <end position="11"/>
    </location>
</feature>
<dbReference type="AlphaFoldDB" id="A0A6A4LV60"/>
<evidence type="ECO:0000256" key="2">
    <source>
        <dbReference type="ARBA" id="ARBA00023306"/>
    </source>
</evidence>
<evidence type="ECO:0008006" key="6">
    <source>
        <dbReference type="Google" id="ProtNLM"/>
    </source>
</evidence>
<gene>
    <name evidence="4" type="ORF">C3L33_06972</name>
</gene>
<dbReference type="GO" id="GO:0004860">
    <property type="term" value="F:protein kinase inhibitor activity"/>
    <property type="evidence" value="ECO:0007669"/>
    <property type="project" value="UniProtKB-KW"/>
</dbReference>
<evidence type="ECO:0000256" key="1">
    <source>
        <dbReference type="ARBA" id="ARBA00023013"/>
    </source>
</evidence>
<keyword evidence="5" id="KW-1185">Reference proteome</keyword>
<feature type="region of interest" description="Disordered" evidence="3">
    <location>
        <begin position="1"/>
        <end position="28"/>
    </location>
</feature>
<evidence type="ECO:0000313" key="5">
    <source>
        <dbReference type="Proteomes" id="UP000428333"/>
    </source>
</evidence>
<feature type="region of interest" description="Disordered" evidence="3">
    <location>
        <begin position="43"/>
        <end position="63"/>
    </location>
</feature>
<dbReference type="InterPro" id="IPR040389">
    <property type="entry name" value="SMR"/>
</dbReference>
<protein>
    <recommendedName>
        <fullName evidence="6">Cyclin-dependent protein kinase inhibitor SMR3</fullName>
    </recommendedName>
</protein>
<dbReference type="GO" id="GO:0005634">
    <property type="term" value="C:nucleus"/>
    <property type="evidence" value="ECO:0007669"/>
    <property type="project" value="TreeGrafter"/>
</dbReference>
<evidence type="ECO:0000313" key="4">
    <source>
        <dbReference type="EMBL" id="KAE9461112.1"/>
    </source>
</evidence>
<dbReference type="PANTHER" id="PTHR33142:SF114">
    <property type="entry name" value="CYCLIN-DEPENDENT PROTEIN KINASE INHIBITOR SMR14"/>
    <property type="match status" value="1"/>
</dbReference>
<evidence type="ECO:0000256" key="3">
    <source>
        <dbReference type="SAM" id="MobiDB-lite"/>
    </source>
</evidence>
<dbReference type="EMBL" id="QEFC01000985">
    <property type="protein sequence ID" value="KAE9461112.1"/>
    <property type="molecule type" value="Genomic_DNA"/>
</dbReference>
<dbReference type="Proteomes" id="UP000428333">
    <property type="component" value="Linkage Group LG04"/>
</dbReference>
<organism evidence="4 5">
    <name type="scientific">Rhododendron williamsianum</name>
    <dbReference type="NCBI Taxonomy" id="262921"/>
    <lineage>
        <taxon>Eukaryota</taxon>
        <taxon>Viridiplantae</taxon>
        <taxon>Streptophyta</taxon>
        <taxon>Embryophyta</taxon>
        <taxon>Tracheophyta</taxon>
        <taxon>Spermatophyta</taxon>
        <taxon>Magnoliopsida</taxon>
        <taxon>eudicotyledons</taxon>
        <taxon>Gunneridae</taxon>
        <taxon>Pentapetalae</taxon>
        <taxon>asterids</taxon>
        <taxon>Ericales</taxon>
        <taxon>Ericaceae</taxon>
        <taxon>Ericoideae</taxon>
        <taxon>Rhodoreae</taxon>
        <taxon>Rhododendron</taxon>
    </lineage>
</organism>
<dbReference type="OrthoDB" id="1933617at2759"/>
<keyword evidence="1" id="KW-0649">Protein kinase inhibitor</keyword>
<sequence>MDSNSSSKPTSEFQEQDQEKERREEEKEEILVSALRIKAPSTTSLGEFTADGEGDDTCTTPTSVDQRIPLILSCPPAPRKPKSAKRKAADSRRIRLDFSREVEALFPLSVIADFGGKIKKARQND</sequence>
<comment type="caution">
    <text evidence="4">The sequence shown here is derived from an EMBL/GenBank/DDBJ whole genome shotgun (WGS) entry which is preliminary data.</text>
</comment>
<dbReference type="GO" id="GO:0032875">
    <property type="term" value="P:regulation of DNA endoreduplication"/>
    <property type="evidence" value="ECO:0007669"/>
    <property type="project" value="InterPro"/>
</dbReference>
<keyword evidence="2" id="KW-0131">Cell cycle</keyword>
<feature type="non-terminal residue" evidence="4">
    <location>
        <position position="1"/>
    </location>
</feature>
<reference evidence="4 5" key="1">
    <citation type="journal article" date="2019" name="Genome Biol. Evol.">
        <title>The Rhododendron genome and chromosomal organization provide insight into shared whole-genome duplications across the heath family (Ericaceae).</title>
        <authorList>
            <person name="Soza V.L."/>
            <person name="Lindsley D."/>
            <person name="Waalkes A."/>
            <person name="Ramage E."/>
            <person name="Patwardhan R.P."/>
            <person name="Burton J.N."/>
            <person name="Adey A."/>
            <person name="Kumar A."/>
            <person name="Qiu R."/>
            <person name="Shendure J."/>
            <person name="Hall B."/>
        </authorList>
    </citation>
    <scope>NUCLEOTIDE SEQUENCE [LARGE SCALE GENOMIC DNA]</scope>
    <source>
        <strain evidence="4">RSF 1966-606</strain>
    </source>
</reference>
<proteinExistence type="predicted"/>
<accession>A0A6A4LV60</accession>
<name>A0A6A4LV60_9ERIC</name>
<dbReference type="PANTHER" id="PTHR33142">
    <property type="entry name" value="CYCLIN-DEPENDENT PROTEIN KINASE INHIBITOR SMR13"/>
    <property type="match status" value="1"/>
</dbReference>